<accession>A0A1J0R931</accession>
<proteinExistence type="predicted"/>
<name>A0A1J0R931_9TRYP</name>
<protein>
    <submittedName>
        <fullName evidence="2">Variant surface glycoprotein 1125.2916</fullName>
    </submittedName>
</protein>
<feature type="region of interest" description="Disordered" evidence="1">
    <location>
        <begin position="235"/>
        <end position="261"/>
    </location>
</feature>
<dbReference type="AlphaFoldDB" id="A0A1J0R931"/>
<evidence type="ECO:0000313" key="2">
    <source>
        <dbReference type="EMBL" id="APD74326.1"/>
    </source>
</evidence>
<dbReference type="EMBL" id="KX700370">
    <property type="protein sequence ID" value="APD74326.1"/>
    <property type="molecule type" value="Genomic_DNA"/>
</dbReference>
<reference evidence="2" key="1">
    <citation type="submission" date="2016-08" db="EMBL/GenBank/DDBJ databases">
        <title>VSG repertoire of Trypanosoma brucei EATRO 1125.</title>
        <authorList>
            <person name="Cross G.A."/>
        </authorList>
    </citation>
    <scope>NUCLEOTIDE SEQUENCE</scope>
    <source>
        <strain evidence="2">EATRO 1125</strain>
    </source>
</reference>
<organism evidence="2">
    <name type="scientific">Trypanosoma brucei</name>
    <dbReference type="NCBI Taxonomy" id="5691"/>
    <lineage>
        <taxon>Eukaryota</taxon>
        <taxon>Discoba</taxon>
        <taxon>Euglenozoa</taxon>
        <taxon>Kinetoplastea</taxon>
        <taxon>Metakinetoplastina</taxon>
        <taxon>Trypanosomatida</taxon>
        <taxon>Trypanosomatidae</taxon>
        <taxon>Trypanosoma</taxon>
    </lineage>
</organism>
<sequence length="288" mass="30677">MGKCTEKPRTTDQIRQAGAELNQMENIPYSPAAQILGYRLAVTIQSKSTPTGSTELTNKQGCGNDNTAGSNGKGITGINHEAHTATPGKQPLKSNGGCKKPNTTEMDDSFNRTKLAYAICQASTVAVPNTVDVATQKVADLTSDSVAQHVTLTLLKKSATTTEDGRDKAVTELLGPKDTRIQAKVFTPLTNVDTSLKFGAEGAPISIEAASSEGNFGKALALFIATAKQPALLGSKEGQTVDNNEEADKADKTEEKKDWHNKAATECVATEEKDCDKTKCNWNKEKSE</sequence>
<feature type="compositionally biased region" description="Polar residues" evidence="1">
    <location>
        <begin position="49"/>
        <end position="70"/>
    </location>
</feature>
<feature type="compositionally biased region" description="Basic and acidic residues" evidence="1">
    <location>
        <begin position="246"/>
        <end position="261"/>
    </location>
</feature>
<feature type="region of interest" description="Disordered" evidence="1">
    <location>
        <begin position="49"/>
        <end position="105"/>
    </location>
</feature>
<dbReference type="VEuPathDB" id="TriTrypDB:Tb427_000535100"/>
<evidence type="ECO:0000256" key="1">
    <source>
        <dbReference type="SAM" id="MobiDB-lite"/>
    </source>
</evidence>